<protein>
    <submittedName>
        <fullName evidence="2">Uncharacterized protein</fullName>
    </submittedName>
</protein>
<organism evidence="2 3">
    <name type="scientific">Actinidia rufa</name>
    <dbReference type="NCBI Taxonomy" id="165716"/>
    <lineage>
        <taxon>Eukaryota</taxon>
        <taxon>Viridiplantae</taxon>
        <taxon>Streptophyta</taxon>
        <taxon>Embryophyta</taxon>
        <taxon>Tracheophyta</taxon>
        <taxon>Spermatophyta</taxon>
        <taxon>Magnoliopsida</taxon>
        <taxon>eudicotyledons</taxon>
        <taxon>Gunneridae</taxon>
        <taxon>Pentapetalae</taxon>
        <taxon>asterids</taxon>
        <taxon>Ericales</taxon>
        <taxon>Actinidiaceae</taxon>
        <taxon>Actinidia</taxon>
    </lineage>
</organism>
<dbReference type="EMBL" id="BJWL01000028">
    <property type="protein sequence ID" value="GFZ20588.1"/>
    <property type="molecule type" value="Genomic_DNA"/>
</dbReference>
<accession>A0A7J0HC16</accession>
<dbReference type="Proteomes" id="UP000585474">
    <property type="component" value="Unassembled WGS sequence"/>
</dbReference>
<evidence type="ECO:0000313" key="3">
    <source>
        <dbReference type="Proteomes" id="UP000585474"/>
    </source>
</evidence>
<feature type="region of interest" description="Disordered" evidence="1">
    <location>
        <begin position="340"/>
        <end position="372"/>
    </location>
</feature>
<evidence type="ECO:0000256" key="1">
    <source>
        <dbReference type="SAM" id="MobiDB-lite"/>
    </source>
</evidence>
<keyword evidence="3" id="KW-1185">Reference proteome</keyword>
<reference evidence="2 3" key="1">
    <citation type="submission" date="2019-07" db="EMBL/GenBank/DDBJ databases">
        <title>De Novo Assembly of kiwifruit Actinidia rufa.</title>
        <authorList>
            <person name="Sugita-Konishi S."/>
            <person name="Sato K."/>
            <person name="Mori E."/>
            <person name="Abe Y."/>
            <person name="Kisaki G."/>
            <person name="Hamano K."/>
            <person name="Suezawa K."/>
            <person name="Otani M."/>
            <person name="Fukuda T."/>
            <person name="Manabe T."/>
            <person name="Gomi K."/>
            <person name="Tabuchi M."/>
            <person name="Akimitsu K."/>
            <person name="Kataoka I."/>
        </authorList>
    </citation>
    <scope>NUCLEOTIDE SEQUENCE [LARGE SCALE GENOMIC DNA]</scope>
    <source>
        <strain evidence="3">cv. Fuchu</strain>
    </source>
</reference>
<name>A0A7J0HC16_9ERIC</name>
<gene>
    <name evidence="2" type="ORF">Acr_28g0012930</name>
</gene>
<feature type="compositionally biased region" description="Basic and acidic residues" evidence="1">
    <location>
        <begin position="340"/>
        <end position="355"/>
    </location>
</feature>
<dbReference type="AlphaFoldDB" id="A0A7J0HC16"/>
<proteinExistence type="predicted"/>
<evidence type="ECO:0000313" key="2">
    <source>
        <dbReference type="EMBL" id="GFZ20588.1"/>
    </source>
</evidence>
<comment type="caution">
    <text evidence="2">The sequence shown here is derived from an EMBL/GenBank/DDBJ whole genome shotgun (WGS) entry which is preliminary data.</text>
</comment>
<sequence>MAELIRASILDHGSLHLRLPLTELKKYSMVMGLGLVTNGLGFSYGLASNLGLGLEMGWIPTISPSSPLEGNPLSSSCPSQQLLIQLSCKICKTVPCSPPPGCAAKYVALQVVVTPSLIPCVHNWRDHHHVSRAKETRFGDVTPVVVHRLCLSPLSFFMDILQWLHLLVFGQTSARISKHLLELLFHCGSFKYIHQLLLFPLETLSVPPLASKLHRFDSCISMKHALPWSLLWISRLPCGTRLSFANNPVVNHPYKSLVCYMCREHFSVSAQVLVLEPCLYPGLMANTREGSVNKEATVKPITRGEFRQFQQETQQILRDLQQAIAALLPREPCRGVAELHQERQERDHRGHDRGPIHPNRPLAYEDESSEDEAYAHEVFGGRRDQGVVDRGIVV</sequence>